<gene>
    <name evidence="3" type="ORF">DCD74_07415</name>
</gene>
<keyword evidence="4" id="KW-1185">Reference proteome</keyword>
<feature type="region of interest" description="Disordered" evidence="1">
    <location>
        <begin position="29"/>
        <end position="79"/>
    </location>
</feature>
<reference evidence="4" key="1">
    <citation type="submission" date="2018-05" db="EMBL/GenBank/DDBJ databases">
        <title>Luteimonas pekinense sp. nov., isolated from human Meibomian gland secretions, Beijing, China.</title>
        <authorList>
            <person name="Wen T."/>
            <person name="Bai H."/>
            <person name="Lv H."/>
        </authorList>
    </citation>
    <scope>NUCLEOTIDE SEQUENCE [LARGE SCALE GENOMIC DNA]</scope>
    <source>
        <strain evidence="4">83-4</strain>
    </source>
</reference>
<organism evidence="3 4">
    <name type="scientific">Solilutibacter oculi</name>
    <dbReference type="NCBI Taxonomy" id="2698682"/>
    <lineage>
        <taxon>Bacteria</taxon>
        <taxon>Pseudomonadati</taxon>
        <taxon>Pseudomonadota</taxon>
        <taxon>Gammaproteobacteria</taxon>
        <taxon>Lysobacterales</taxon>
        <taxon>Lysobacteraceae</taxon>
        <taxon>Solilutibacter</taxon>
    </lineage>
</organism>
<feature type="compositionally biased region" description="Low complexity" evidence="1">
    <location>
        <begin position="41"/>
        <end position="57"/>
    </location>
</feature>
<dbReference type="Pfam" id="PF10030">
    <property type="entry name" value="DUF2272"/>
    <property type="match status" value="1"/>
</dbReference>
<dbReference type="AlphaFoldDB" id="A0A344J673"/>
<evidence type="ECO:0000256" key="1">
    <source>
        <dbReference type="SAM" id="MobiDB-lite"/>
    </source>
</evidence>
<dbReference type="InterPro" id="IPR019262">
    <property type="entry name" value="DUF2272"/>
</dbReference>
<accession>A0A344J673</accession>
<dbReference type="Proteomes" id="UP000251842">
    <property type="component" value="Chromosome"/>
</dbReference>
<dbReference type="KEGG" id="lue:DCD74_07415"/>
<protein>
    <submittedName>
        <fullName evidence="3">DUF2272 domain-containing protein</fullName>
    </submittedName>
</protein>
<dbReference type="EMBL" id="CP029556">
    <property type="protein sequence ID" value="AXA84533.1"/>
    <property type="molecule type" value="Genomic_DNA"/>
</dbReference>
<feature type="domain" description="DUF2272" evidence="2">
    <location>
        <begin position="78"/>
        <end position="293"/>
    </location>
</feature>
<name>A0A344J673_9GAMM</name>
<evidence type="ECO:0000313" key="4">
    <source>
        <dbReference type="Proteomes" id="UP000251842"/>
    </source>
</evidence>
<sequence>MACRSRPHSRRRRRCRARRRPIACRRCSSRWAPRRHRRSPRSPCASTSPGTSPSSTPMAGWPAAASVSPNAPGSNDGDEPWARVAAYWRDSGTLQEMVNSNQAGAYQCQNPYGSTFARSECRAFVSDVAWSAAFVSYVMAQAGVQGFRLSPRHIDYIRAASSGSATSPYSFQDPNQTPIQPGDMLCYVRNSSSVVGFGGLKTFLANSGGGLLSHCDIAVSLNGNQVWLVGGNVANMVTMRKLTLDAGGRALLPRPISTQWVGSDEDGQDASCSPANEASCSMNRQNWAVLLKLTRP</sequence>
<evidence type="ECO:0000259" key="2">
    <source>
        <dbReference type="Pfam" id="PF10030"/>
    </source>
</evidence>
<dbReference type="OrthoDB" id="8836344at2"/>
<evidence type="ECO:0000313" key="3">
    <source>
        <dbReference type="EMBL" id="AXA84533.1"/>
    </source>
</evidence>
<proteinExistence type="predicted"/>